<accession>A0A7W8CTP9</accession>
<evidence type="ECO:0000313" key="2">
    <source>
        <dbReference type="EMBL" id="MBB5180214.1"/>
    </source>
</evidence>
<dbReference type="AlphaFoldDB" id="A0A7W8CTP9"/>
<dbReference type="InterPro" id="IPR029063">
    <property type="entry name" value="SAM-dependent_MTases_sf"/>
</dbReference>
<keyword evidence="2" id="KW-0808">Transferase</keyword>
<protein>
    <submittedName>
        <fullName evidence="2">SAM-dependent methyltransferase</fullName>
    </submittedName>
</protein>
<reference evidence="2 3" key="1">
    <citation type="submission" date="2020-08" db="EMBL/GenBank/DDBJ databases">
        <title>Genomic Encyclopedia of Type Strains, Phase IV (KMG-IV): sequencing the most valuable type-strain genomes for metagenomic binning, comparative biology and taxonomic classification.</title>
        <authorList>
            <person name="Goeker M."/>
        </authorList>
    </citation>
    <scope>NUCLEOTIDE SEQUENCE [LARGE SCALE GENOMIC DNA]</scope>
    <source>
        <strain evidence="2 3">DSM 15895</strain>
    </source>
</reference>
<dbReference type="Pfam" id="PF13649">
    <property type="entry name" value="Methyltransf_25"/>
    <property type="match status" value="1"/>
</dbReference>
<gene>
    <name evidence="2" type="ORF">HNQ44_001642</name>
</gene>
<dbReference type="Proteomes" id="UP000525923">
    <property type="component" value="Unassembled WGS sequence"/>
</dbReference>
<sequence length="240" mass="27398">MKLYKELADWWPLMSPHTEYEEEASLYLDIIRRHHPEVKKAVEFGSGGGSNAFYLKQHFAMTLSDLSEDMLAVSRKLNPELPHLQGDMRTIDAGTGFDLVFIHDAIMYFTETADLLAVMENAKKHLHEDGILFIMADQFTETFQPTTNHGGTDSGDRGMRYLEWTFDSNPHDHATETEYLYILKDSGGITREHDSTRSGLFSMPEWRTLLKQAGFQAEFERVAYSSEPGTYFAIVAKQAE</sequence>
<dbReference type="OrthoDB" id="9811589at2"/>
<comment type="caution">
    <text evidence="2">The sequence shown here is derived from an EMBL/GenBank/DDBJ whole genome shotgun (WGS) entry which is preliminary data.</text>
</comment>
<feature type="domain" description="Methyltransferase" evidence="1">
    <location>
        <begin position="42"/>
        <end position="130"/>
    </location>
</feature>
<proteinExistence type="predicted"/>
<dbReference type="GO" id="GO:0032259">
    <property type="term" value="P:methylation"/>
    <property type="evidence" value="ECO:0007669"/>
    <property type="project" value="UniProtKB-KW"/>
</dbReference>
<dbReference type="RefSeq" id="WP_135501935.1">
    <property type="nucleotide sequence ID" value="NZ_JACHHE010000004.1"/>
</dbReference>
<dbReference type="Gene3D" id="2.20.130.10">
    <property type="entry name" value="CAC2371-like domains"/>
    <property type="match status" value="1"/>
</dbReference>
<name>A0A7W8CTP9_9BACL</name>
<evidence type="ECO:0000313" key="3">
    <source>
        <dbReference type="Proteomes" id="UP000525923"/>
    </source>
</evidence>
<dbReference type="GO" id="GO:0008168">
    <property type="term" value="F:methyltransferase activity"/>
    <property type="evidence" value="ECO:0007669"/>
    <property type="project" value="UniProtKB-KW"/>
</dbReference>
<dbReference type="SUPFAM" id="SSF53335">
    <property type="entry name" value="S-adenosyl-L-methionine-dependent methyltransferases"/>
    <property type="match status" value="1"/>
</dbReference>
<organism evidence="2 3">
    <name type="scientific">Planococcus koreensis</name>
    <dbReference type="NCBI Taxonomy" id="112331"/>
    <lineage>
        <taxon>Bacteria</taxon>
        <taxon>Bacillati</taxon>
        <taxon>Bacillota</taxon>
        <taxon>Bacilli</taxon>
        <taxon>Bacillales</taxon>
        <taxon>Caryophanaceae</taxon>
        <taxon>Planococcus</taxon>
    </lineage>
</organism>
<keyword evidence="2" id="KW-0489">Methyltransferase</keyword>
<dbReference type="InterPro" id="IPR041698">
    <property type="entry name" value="Methyltransf_25"/>
</dbReference>
<evidence type="ECO:0000259" key="1">
    <source>
        <dbReference type="Pfam" id="PF13649"/>
    </source>
</evidence>
<dbReference type="Gene3D" id="3.40.50.150">
    <property type="entry name" value="Vaccinia Virus protein VP39"/>
    <property type="match status" value="1"/>
</dbReference>
<keyword evidence="3" id="KW-1185">Reference proteome</keyword>
<dbReference type="EMBL" id="JACHHE010000004">
    <property type="protein sequence ID" value="MBB5180214.1"/>
    <property type="molecule type" value="Genomic_DNA"/>
</dbReference>